<organism evidence="1 2">
    <name type="scientific">Entomophthora muscae</name>
    <dbReference type="NCBI Taxonomy" id="34485"/>
    <lineage>
        <taxon>Eukaryota</taxon>
        <taxon>Fungi</taxon>
        <taxon>Fungi incertae sedis</taxon>
        <taxon>Zoopagomycota</taxon>
        <taxon>Entomophthoromycotina</taxon>
        <taxon>Entomophthoromycetes</taxon>
        <taxon>Entomophthorales</taxon>
        <taxon>Entomophthoraceae</taxon>
        <taxon>Entomophthora</taxon>
    </lineage>
</organism>
<comment type="caution">
    <text evidence="1">The sequence shown here is derived from an EMBL/GenBank/DDBJ whole genome shotgun (WGS) entry which is preliminary data.</text>
</comment>
<name>A0ACC2UAI8_9FUNG</name>
<proteinExistence type="predicted"/>
<gene>
    <name evidence="1" type="ORF">DSO57_1031203</name>
</gene>
<sequence>MGIPNQFLLCLDGSTCAEVQKDNDPLVALTLDASKQQQLIEPQESQPVSEKCPSSKPAESHSKKAVVVPAQDTISEQVFVKSSSLVVGNSGVTLSSQPIILVSANLFGNTQEPLYHQH</sequence>
<evidence type="ECO:0000313" key="2">
    <source>
        <dbReference type="Proteomes" id="UP001165960"/>
    </source>
</evidence>
<reference evidence="1" key="1">
    <citation type="submission" date="2022-04" db="EMBL/GenBank/DDBJ databases">
        <title>Genome of the entomopathogenic fungus Entomophthora muscae.</title>
        <authorList>
            <person name="Elya C."/>
            <person name="Lovett B.R."/>
            <person name="Lee E."/>
            <person name="Macias A.M."/>
            <person name="Hajek A.E."/>
            <person name="De Bivort B.L."/>
            <person name="Kasson M.T."/>
            <person name="De Fine Licht H.H."/>
            <person name="Stajich J.E."/>
        </authorList>
    </citation>
    <scope>NUCLEOTIDE SEQUENCE</scope>
    <source>
        <strain evidence="1">Berkeley</strain>
    </source>
</reference>
<dbReference type="EMBL" id="QTSX02000932">
    <property type="protein sequence ID" value="KAJ9083787.1"/>
    <property type="molecule type" value="Genomic_DNA"/>
</dbReference>
<accession>A0ACC2UAI8</accession>
<evidence type="ECO:0000313" key="1">
    <source>
        <dbReference type="EMBL" id="KAJ9083787.1"/>
    </source>
</evidence>
<protein>
    <submittedName>
        <fullName evidence="1">Uncharacterized protein</fullName>
    </submittedName>
</protein>
<dbReference type="Proteomes" id="UP001165960">
    <property type="component" value="Unassembled WGS sequence"/>
</dbReference>
<keyword evidence="2" id="KW-1185">Reference proteome</keyword>